<feature type="compositionally biased region" description="Basic and acidic residues" evidence="1">
    <location>
        <begin position="120"/>
        <end position="129"/>
    </location>
</feature>
<comment type="caution">
    <text evidence="2">The sequence shown here is derived from an EMBL/GenBank/DDBJ whole genome shotgun (WGS) entry which is preliminary data.</text>
</comment>
<reference evidence="2 3" key="1">
    <citation type="submission" date="2020-08" db="EMBL/GenBank/DDBJ databases">
        <title>Sequencing the genomes of 1000 actinobacteria strains.</title>
        <authorList>
            <person name="Klenk H.-P."/>
        </authorList>
    </citation>
    <scope>NUCLEOTIDE SEQUENCE [LARGE SCALE GENOMIC DNA]</scope>
    <source>
        <strain evidence="2 3">DSM 45582</strain>
    </source>
</reference>
<protein>
    <submittedName>
        <fullName evidence="2">Uncharacterized protein</fullName>
    </submittedName>
</protein>
<organism evidence="2 3">
    <name type="scientific">Saccharopolyspora gloriosae</name>
    <dbReference type="NCBI Taxonomy" id="455344"/>
    <lineage>
        <taxon>Bacteria</taxon>
        <taxon>Bacillati</taxon>
        <taxon>Actinomycetota</taxon>
        <taxon>Actinomycetes</taxon>
        <taxon>Pseudonocardiales</taxon>
        <taxon>Pseudonocardiaceae</taxon>
        <taxon>Saccharopolyspora</taxon>
    </lineage>
</organism>
<evidence type="ECO:0000313" key="2">
    <source>
        <dbReference type="EMBL" id="MBB5071687.1"/>
    </source>
</evidence>
<evidence type="ECO:0000313" key="3">
    <source>
        <dbReference type="Proteomes" id="UP000580474"/>
    </source>
</evidence>
<evidence type="ECO:0000256" key="1">
    <source>
        <dbReference type="SAM" id="MobiDB-lite"/>
    </source>
</evidence>
<dbReference type="RefSeq" id="WP_184482206.1">
    <property type="nucleotide sequence ID" value="NZ_JACHIV010000001.1"/>
</dbReference>
<sequence length="149" mass="16276">MDDARMREAVLDRLARLERVATDGGTEALLPVARSELHRLTDGLRALLNAHHPDSDGACPACSGAVRSRSWPCESWLLVHRRLIGDRGAPPPTGRDDEPATRAPHPAHDGPVAPARRHHRFDERAEPDHAPSPAPVPERPIAWPQHGLG</sequence>
<name>A0A840NU40_9PSEU</name>
<accession>A0A840NU40</accession>
<feature type="region of interest" description="Disordered" evidence="1">
    <location>
        <begin position="83"/>
        <end position="149"/>
    </location>
</feature>
<dbReference type="AlphaFoldDB" id="A0A840NU40"/>
<proteinExistence type="predicted"/>
<dbReference type="EMBL" id="JACHIV010000001">
    <property type="protein sequence ID" value="MBB5071687.1"/>
    <property type="molecule type" value="Genomic_DNA"/>
</dbReference>
<gene>
    <name evidence="2" type="ORF">BJ969_004775</name>
</gene>
<dbReference type="Proteomes" id="UP000580474">
    <property type="component" value="Unassembled WGS sequence"/>
</dbReference>
<keyword evidence="3" id="KW-1185">Reference proteome</keyword>